<keyword evidence="5 8" id="KW-1133">Transmembrane helix</keyword>
<feature type="transmembrane region" description="Helical" evidence="8">
    <location>
        <begin position="265"/>
        <end position="285"/>
    </location>
</feature>
<feature type="transmembrane region" description="Helical" evidence="8">
    <location>
        <begin position="100"/>
        <end position="133"/>
    </location>
</feature>
<evidence type="ECO:0000313" key="10">
    <source>
        <dbReference type="Proteomes" id="UP000053789"/>
    </source>
</evidence>
<dbReference type="VEuPathDB" id="FungiDB:Z519_02749"/>
<dbReference type="PANTHER" id="PTHR11009">
    <property type="entry name" value="DER1-LIKE PROTEIN, DERLIN"/>
    <property type="match status" value="1"/>
</dbReference>
<evidence type="ECO:0008006" key="11">
    <source>
        <dbReference type="Google" id="ProtNLM"/>
    </source>
</evidence>
<accession>A0A0D2GG59</accession>
<feature type="region of interest" description="Disordered" evidence="7">
    <location>
        <begin position="421"/>
        <end position="476"/>
    </location>
</feature>
<evidence type="ECO:0000256" key="3">
    <source>
        <dbReference type="ARBA" id="ARBA00022692"/>
    </source>
</evidence>
<dbReference type="OrthoDB" id="19102at2759"/>
<evidence type="ECO:0000256" key="7">
    <source>
        <dbReference type="SAM" id="MobiDB-lite"/>
    </source>
</evidence>
<feature type="transmembrane region" description="Helical" evidence="8">
    <location>
        <begin position="291"/>
        <end position="315"/>
    </location>
</feature>
<reference evidence="9" key="1">
    <citation type="submission" date="2015-01" db="EMBL/GenBank/DDBJ databases">
        <title>The Genome Sequence of Cladophialophora bantiana CBS 173.52.</title>
        <authorList>
            <consortium name="The Broad Institute Genomics Platform"/>
            <person name="Cuomo C."/>
            <person name="de Hoog S."/>
            <person name="Gorbushina A."/>
            <person name="Stielow B."/>
            <person name="Teixiera M."/>
            <person name="Abouelleil A."/>
            <person name="Chapman S.B."/>
            <person name="Priest M."/>
            <person name="Young S.K."/>
            <person name="Wortman J."/>
            <person name="Nusbaum C."/>
            <person name="Birren B."/>
        </authorList>
    </citation>
    <scope>NUCLEOTIDE SEQUENCE [LARGE SCALE GENOMIC DNA]</scope>
    <source>
        <strain evidence="9">CBS 173.52</strain>
    </source>
</reference>
<evidence type="ECO:0000256" key="4">
    <source>
        <dbReference type="ARBA" id="ARBA00022824"/>
    </source>
</evidence>
<dbReference type="Proteomes" id="UP000053789">
    <property type="component" value="Unassembled WGS sequence"/>
</dbReference>
<dbReference type="EMBL" id="KN846982">
    <property type="protein sequence ID" value="KIW97357.1"/>
    <property type="molecule type" value="Genomic_DNA"/>
</dbReference>
<sequence>MSGGVDIMDRFWSTPPVTRTIVAAMFVESALVHSGLVSFRWILYYTPWIFKFPPEIWRLLSCFLLTGGGFSFVFDLYFMYTYGSGLELNSPRFTQPGDFFTYVFFVATAILASGGLVLGGRVLTQALLLAFIYTFAQDNRGKKAHFVILQIPVELLPWAMLTLTLIMGGPQAALEQATGVFAAHLYDFLTRLYPTFQGGRNYIQTPAAVRRYFGADRSSFTHKAYGTSFRPGQNIPQQQSRGWTSGFSNSWSGCPFISTDTMGRFLIFSSFSLSLLLLPGVLAGFEPSHNLPSLAFAAALCVPGLFVPGVSGYVLPVTPSREEMAWRRDSLLPRAHKHSNKNKDNGAAAAASSNQTVVDAAAACMVAAMEAAVNQTGVANVTEAVAVSNTTMADIVSACAGNSTDLVQAVAVAMNETAASANVTSDTAASNVTADATSTNSTSSSTDTDTGNGNNGNGDSDSNGTGGGRDKNNNNNDNNNAINVVIDDALQVINNVIGKRGLSDELVKKTKRENTKYRDSVVRKKWVAGLDERAF</sequence>
<dbReference type="GO" id="GO:0006950">
    <property type="term" value="P:response to stress"/>
    <property type="evidence" value="ECO:0007669"/>
    <property type="project" value="UniProtKB-ARBA"/>
</dbReference>
<keyword evidence="6 8" id="KW-0472">Membrane</keyword>
<comment type="subcellular location">
    <subcellularLocation>
        <location evidence="1">Endoplasmic reticulum membrane</location>
        <topology evidence="1">Multi-pass membrane protein</topology>
    </subcellularLocation>
</comment>
<feature type="transmembrane region" description="Helical" evidence="8">
    <location>
        <begin position="56"/>
        <end position="80"/>
    </location>
</feature>
<dbReference type="GO" id="GO:0005789">
    <property type="term" value="C:endoplasmic reticulum membrane"/>
    <property type="evidence" value="ECO:0007669"/>
    <property type="project" value="UniProtKB-SubCell"/>
</dbReference>
<dbReference type="SUPFAM" id="SSF144091">
    <property type="entry name" value="Rhomboid-like"/>
    <property type="match status" value="1"/>
</dbReference>
<organism evidence="9 10">
    <name type="scientific">Cladophialophora bantiana (strain ATCC 10958 / CBS 173.52 / CDC B-1940 / NIH 8579)</name>
    <name type="common">Xylohypha bantiana</name>
    <dbReference type="NCBI Taxonomy" id="1442370"/>
    <lineage>
        <taxon>Eukaryota</taxon>
        <taxon>Fungi</taxon>
        <taxon>Dikarya</taxon>
        <taxon>Ascomycota</taxon>
        <taxon>Pezizomycotina</taxon>
        <taxon>Eurotiomycetes</taxon>
        <taxon>Chaetothyriomycetidae</taxon>
        <taxon>Chaetothyriales</taxon>
        <taxon>Herpotrichiellaceae</taxon>
        <taxon>Cladophialophora</taxon>
    </lineage>
</organism>
<feature type="compositionally biased region" description="Low complexity" evidence="7">
    <location>
        <begin position="424"/>
        <end position="463"/>
    </location>
</feature>
<evidence type="ECO:0000256" key="2">
    <source>
        <dbReference type="ARBA" id="ARBA00008917"/>
    </source>
</evidence>
<dbReference type="AlphaFoldDB" id="A0A0D2GG59"/>
<name>A0A0D2GG59_CLAB1</name>
<gene>
    <name evidence="9" type="ORF">Z519_02749</name>
</gene>
<dbReference type="RefSeq" id="XP_016624026.1">
    <property type="nucleotide sequence ID" value="XM_016760505.1"/>
</dbReference>
<proteinExistence type="inferred from homology"/>
<dbReference type="GeneID" id="27695677"/>
<dbReference type="Pfam" id="PF04511">
    <property type="entry name" value="DER1"/>
    <property type="match status" value="1"/>
</dbReference>
<dbReference type="InterPro" id="IPR007599">
    <property type="entry name" value="DER1"/>
</dbReference>
<dbReference type="InterPro" id="IPR035952">
    <property type="entry name" value="Rhomboid-like_sf"/>
</dbReference>
<keyword evidence="3 8" id="KW-0812">Transmembrane</keyword>
<keyword evidence="10" id="KW-1185">Reference proteome</keyword>
<evidence type="ECO:0000256" key="6">
    <source>
        <dbReference type="ARBA" id="ARBA00023136"/>
    </source>
</evidence>
<comment type="similarity">
    <text evidence="2">Belongs to the derlin family.</text>
</comment>
<evidence type="ECO:0000256" key="5">
    <source>
        <dbReference type="ARBA" id="ARBA00022989"/>
    </source>
</evidence>
<evidence type="ECO:0000256" key="8">
    <source>
        <dbReference type="SAM" id="Phobius"/>
    </source>
</evidence>
<evidence type="ECO:0000313" key="9">
    <source>
        <dbReference type="EMBL" id="KIW97357.1"/>
    </source>
</evidence>
<dbReference type="HOGENOM" id="CLU_508978_0_0_1"/>
<keyword evidence="4" id="KW-0256">Endoplasmic reticulum</keyword>
<protein>
    <recommendedName>
        <fullName evidence="11">Derlin</fullName>
    </recommendedName>
</protein>
<feature type="transmembrane region" description="Helical" evidence="8">
    <location>
        <begin position="20"/>
        <end position="44"/>
    </location>
</feature>
<evidence type="ECO:0000256" key="1">
    <source>
        <dbReference type="ARBA" id="ARBA00004477"/>
    </source>
</evidence>